<name>A0A068NL96_FIMGI</name>
<keyword evidence="4" id="KW-1185">Reference proteome</keyword>
<dbReference type="AlphaFoldDB" id="A0A068NL96"/>
<evidence type="ECO:0000313" key="4">
    <source>
        <dbReference type="Proteomes" id="UP000027982"/>
    </source>
</evidence>
<dbReference type="KEGG" id="fgi:OP10G_0883"/>
<dbReference type="SUPFAM" id="SSF53756">
    <property type="entry name" value="UDP-Glycosyltransferase/glycogen phosphorylase"/>
    <property type="match status" value="1"/>
</dbReference>
<gene>
    <name evidence="3" type="ORF">OP10G_0883</name>
</gene>
<dbReference type="CDD" id="cd03789">
    <property type="entry name" value="GT9_LPS_heptosyltransferase"/>
    <property type="match status" value="1"/>
</dbReference>
<dbReference type="EMBL" id="CP007139">
    <property type="protein sequence ID" value="AIE84251.1"/>
    <property type="molecule type" value="Genomic_DNA"/>
</dbReference>
<proteinExistence type="predicted"/>
<keyword evidence="2 3" id="KW-0808">Transferase</keyword>
<dbReference type="eggNOG" id="COG0859">
    <property type="taxonomic scope" value="Bacteria"/>
</dbReference>
<reference evidence="3 4" key="1">
    <citation type="journal article" date="2014" name="PLoS ONE">
        <title>The first complete genome sequence of the class fimbriimonadia in the phylum armatimonadetes.</title>
        <authorList>
            <person name="Hu Z.Y."/>
            <person name="Wang Y.Z."/>
            <person name="Im W.T."/>
            <person name="Wang S.Y."/>
            <person name="Zhao G.P."/>
            <person name="Zheng H.J."/>
            <person name="Quan Z.X."/>
        </authorList>
    </citation>
    <scope>NUCLEOTIDE SEQUENCE [LARGE SCALE GENOMIC DNA]</scope>
    <source>
        <strain evidence="3">Gsoil 348</strain>
    </source>
</reference>
<dbReference type="GO" id="GO:0009244">
    <property type="term" value="P:lipopolysaccharide core region biosynthetic process"/>
    <property type="evidence" value="ECO:0007669"/>
    <property type="project" value="TreeGrafter"/>
</dbReference>
<dbReference type="Proteomes" id="UP000027982">
    <property type="component" value="Chromosome"/>
</dbReference>
<dbReference type="PANTHER" id="PTHR30160">
    <property type="entry name" value="TETRAACYLDISACCHARIDE 4'-KINASE-RELATED"/>
    <property type="match status" value="1"/>
</dbReference>
<dbReference type="InterPro" id="IPR051199">
    <property type="entry name" value="LPS_LOS_Heptosyltrfase"/>
</dbReference>
<accession>A0A068NL96</accession>
<dbReference type="HOGENOM" id="CLU_038371_6_0_0"/>
<keyword evidence="1" id="KW-0328">Glycosyltransferase</keyword>
<dbReference type="Pfam" id="PF01075">
    <property type="entry name" value="Glyco_transf_9"/>
    <property type="match status" value="1"/>
</dbReference>
<evidence type="ECO:0000256" key="1">
    <source>
        <dbReference type="ARBA" id="ARBA00022676"/>
    </source>
</evidence>
<dbReference type="GO" id="GO:0008713">
    <property type="term" value="F:ADP-heptose-lipopolysaccharide heptosyltransferase activity"/>
    <property type="evidence" value="ECO:0007669"/>
    <property type="project" value="TreeGrafter"/>
</dbReference>
<dbReference type="GO" id="GO:0005829">
    <property type="term" value="C:cytosol"/>
    <property type="evidence" value="ECO:0007669"/>
    <property type="project" value="TreeGrafter"/>
</dbReference>
<dbReference type="Gene3D" id="3.40.50.2000">
    <property type="entry name" value="Glycogen Phosphorylase B"/>
    <property type="match status" value="2"/>
</dbReference>
<organism evidence="3 4">
    <name type="scientific">Fimbriimonas ginsengisoli Gsoil 348</name>
    <dbReference type="NCBI Taxonomy" id="661478"/>
    <lineage>
        <taxon>Bacteria</taxon>
        <taxon>Bacillati</taxon>
        <taxon>Armatimonadota</taxon>
        <taxon>Fimbriimonadia</taxon>
        <taxon>Fimbriimonadales</taxon>
        <taxon>Fimbriimonadaceae</taxon>
        <taxon>Fimbriimonas</taxon>
    </lineage>
</organism>
<dbReference type="PANTHER" id="PTHR30160:SF1">
    <property type="entry name" value="LIPOPOLYSACCHARIDE 1,2-N-ACETYLGLUCOSAMINETRANSFERASE-RELATED"/>
    <property type="match status" value="1"/>
</dbReference>
<evidence type="ECO:0000313" key="3">
    <source>
        <dbReference type="EMBL" id="AIE84251.1"/>
    </source>
</evidence>
<evidence type="ECO:0000256" key="2">
    <source>
        <dbReference type="ARBA" id="ARBA00022679"/>
    </source>
</evidence>
<protein>
    <submittedName>
        <fullName evidence="3">Glycosyl transferase family protein</fullName>
    </submittedName>
</protein>
<dbReference type="InterPro" id="IPR002201">
    <property type="entry name" value="Glyco_trans_9"/>
</dbReference>
<sequence>MIDRTDLATQVWELPRDRWKRARWSPKTWAEQVSAYGRLRRLKFDIGIDLQGHSKTAICLRLSGAKRRIAAKATDAFAAKLNPVFGQRPAEMHVVEWNQQVLSAAGDFRLPDAPIMPRRQDAFEAIRRHIVEGKRLATISVSAGQPDKAYLAENWRVVAEALLADGYQVAYLGGPTDSPMNQEGTIDLVGKLPLSETLAAVQCSHLHLAGDTGTGHMAAACGVPVVSVFGPTDPAVFRPYTDNGIVLRDGRETSLVAPERVIRAAHELVRREDAAVSD</sequence>
<dbReference type="STRING" id="661478.OP10G_0883"/>